<dbReference type="EMBL" id="DRHY01000095">
    <property type="protein sequence ID" value="HEC73626.1"/>
    <property type="molecule type" value="Genomic_DNA"/>
</dbReference>
<dbReference type="FunFam" id="3.40.50.150:FF:000053">
    <property type="entry name" value="Release factor glutamine methyltransferase"/>
    <property type="match status" value="1"/>
</dbReference>
<dbReference type="AlphaFoldDB" id="A0A7C1VNG8"/>
<dbReference type="GO" id="GO:0003676">
    <property type="term" value="F:nucleic acid binding"/>
    <property type="evidence" value="ECO:0007669"/>
    <property type="project" value="InterPro"/>
</dbReference>
<dbReference type="Gene3D" id="3.40.50.150">
    <property type="entry name" value="Vaccinia Virus protein VP39"/>
    <property type="match status" value="1"/>
</dbReference>
<dbReference type="InterPro" id="IPR004556">
    <property type="entry name" value="HemK-like"/>
</dbReference>
<proteinExistence type="inferred from homology"/>
<dbReference type="CDD" id="cd02440">
    <property type="entry name" value="AdoMet_MTases"/>
    <property type="match status" value="1"/>
</dbReference>
<evidence type="ECO:0000256" key="3">
    <source>
        <dbReference type="ARBA" id="ARBA00022691"/>
    </source>
</evidence>
<dbReference type="Gene3D" id="1.10.8.10">
    <property type="entry name" value="DNA helicase RuvA subunit, C-terminal domain"/>
    <property type="match status" value="1"/>
</dbReference>
<feature type="binding site" evidence="5">
    <location>
        <begin position="183"/>
        <end position="186"/>
    </location>
    <ligand>
        <name>substrate</name>
    </ligand>
</feature>
<dbReference type="PANTHER" id="PTHR18895">
    <property type="entry name" value="HEMK METHYLTRANSFERASE"/>
    <property type="match status" value="1"/>
</dbReference>
<comment type="catalytic activity">
    <reaction evidence="4 5">
        <text>L-glutaminyl-[peptide chain release factor] + S-adenosyl-L-methionine = N(5)-methyl-L-glutaminyl-[peptide chain release factor] + S-adenosyl-L-homocysteine + H(+)</text>
        <dbReference type="Rhea" id="RHEA:42896"/>
        <dbReference type="Rhea" id="RHEA-COMP:10271"/>
        <dbReference type="Rhea" id="RHEA-COMP:10272"/>
        <dbReference type="ChEBI" id="CHEBI:15378"/>
        <dbReference type="ChEBI" id="CHEBI:30011"/>
        <dbReference type="ChEBI" id="CHEBI:57856"/>
        <dbReference type="ChEBI" id="CHEBI:59789"/>
        <dbReference type="ChEBI" id="CHEBI:61891"/>
        <dbReference type="EC" id="2.1.1.297"/>
    </reaction>
</comment>
<keyword evidence="2 5" id="KW-0808">Transferase</keyword>
<feature type="binding site" evidence="5">
    <location>
        <position position="140"/>
    </location>
    <ligand>
        <name>S-adenosyl-L-methionine</name>
        <dbReference type="ChEBI" id="CHEBI:59789"/>
    </ligand>
</feature>
<dbReference type="SUPFAM" id="SSF53335">
    <property type="entry name" value="S-adenosyl-L-methionine-dependent methyltransferases"/>
    <property type="match status" value="1"/>
</dbReference>
<dbReference type="InterPro" id="IPR019874">
    <property type="entry name" value="RF_methyltr_PrmC"/>
</dbReference>
<protein>
    <recommendedName>
        <fullName evidence="5">Release factor glutamine methyltransferase</fullName>
        <shortName evidence="5">RF MTase</shortName>
        <ecNumber evidence="5">2.1.1.297</ecNumber>
    </recommendedName>
    <alternativeName>
        <fullName evidence="5">N5-glutamine methyltransferase PrmC</fullName>
    </alternativeName>
    <alternativeName>
        <fullName evidence="5">Protein-(glutamine-N5) MTase PrmC</fullName>
    </alternativeName>
    <alternativeName>
        <fullName evidence="5">Protein-glutamine N-methyltransferase PrmC</fullName>
    </alternativeName>
</protein>
<evidence type="ECO:0000313" key="8">
    <source>
        <dbReference type="EMBL" id="HEC73626.1"/>
    </source>
</evidence>
<sequence>MPTLAEAQSIGRQKLTSSLSADVDVQALLCHVMDCESSRLYLSPEQVMSDEQWQKFTQFIERRQQGEPVAHITGSRGFWSLDLAVNRSTLIPRADTELLVALALEKLQPEMTVIDLGTGTGAIALSIAKEIENIKVFATDSQSDAIQLAKKNAAQNALSSVSFIQASWLNAFQTQSFDMVISNPPYIEYDDPHLQQGDVKFEPLTALVSGDDGLDDIRVITRQSRACLKSNGWLIIEHGHEQSQQVQRLFKQAGFTNISAHSDFGGHNRAVMGQLTL</sequence>
<gene>
    <name evidence="5 8" type="primary">prmC</name>
    <name evidence="8" type="ORF">ENI26_04540</name>
</gene>
<organism evidence="8">
    <name type="scientific">Methylophaga aminisulfidivorans</name>
    <dbReference type="NCBI Taxonomy" id="230105"/>
    <lineage>
        <taxon>Bacteria</taxon>
        <taxon>Pseudomonadati</taxon>
        <taxon>Pseudomonadota</taxon>
        <taxon>Gammaproteobacteria</taxon>
        <taxon>Thiotrichales</taxon>
        <taxon>Piscirickettsiaceae</taxon>
        <taxon>Methylophaga</taxon>
    </lineage>
</organism>
<dbReference type="EC" id="2.1.1.297" evidence="5"/>
<evidence type="ECO:0000256" key="1">
    <source>
        <dbReference type="ARBA" id="ARBA00022603"/>
    </source>
</evidence>
<evidence type="ECO:0000256" key="5">
    <source>
        <dbReference type="HAMAP-Rule" id="MF_02126"/>
    </source>
</evidence>
<evidence type="ECO:0000259" key="7">
    <source>
        <dbReference type="Pfam" id="PF17827"/>
    </source>
</evidence>
<dbReference type="Pfam" id="PF17827">
    <property type="entry name" value="PrmC_N"/>
    <property type="match status" value="1"/>
</dbReference>
<feature type="binding site" evidence="5">
    <location>
        <begin position="117"/>
        <end position="121"/>
    </location>
    <ligand>
        <name>S-adenosyl-L-methionine</name>
        <dbReference type="ChEBI" id="CHEBI:59789"/>
    </ligand>
</feature>
<evidence type="ECO:0000259" key="6">
    <source>
        <dbReference type="Pfam" id="PF13847"/>
    </source>
</evidence>
<comment type="similarity">
    <text evidence="5">Belongs to the protein N5-glutamine methyltransferase family. PrmC subfamily.</text>
</comment>
<dbReference type="GO" id="GO:0032259">
    <property type="term" value="P:methylation"/>
    <property type="evidence" value="ECO:0007669"/>
    <property type="project" value="UniProtKB-KW"/>
</dbReference>
<feature type="domain" description="Release factor glutamine methyltransferase N-terminal" evidence="7">
    <location>
        <begin position="7"/>
        <end position="74"/>
    </location>
</feature>
<keyword evidence="3 5" id="KW-0949">S-adenosyl-L-methionine</keyword>
<dbReference type="InterPro" id="IPR025714">
    <property type="entry name" value="Methyltranfer_dom"/>
</dbReference>
<feature type="domain" description="Methyltransferase" evidence="6">
    <location>
        <begin position="109"/>
        <end position="244"/>
    </location>
</feature>
<feature type="binding site" evidence="5">
    <location>
        <position position="183"/>
    </location>
    <ligand>
        <name>S-adenosyl-L-methionine</name>
        <dbReference type="ChEBI" id="CHEBI:59789"/>
    </ligand>
</feature>
<dbReference type="GO" id="GO:0102559">
    <property type="term" value="F:peptide chain release factor N(5)-glutamine methyltransferase activity"/>
    <property type="evidence" value="ECO:0007669"/>
    <property type="project" value="UniProtKB-EC"/>
</dbReference>
<dbReference type="InterPro" id="IPR040758">
    <property type="entry name" value="PrmC_N"/>
</dbReference>
<comment type="function">
    <text evidence="5">Methylates the class 1 translation termination release factors RF1/PrfA and RF2/PrfB on the glutamine residue of the universally conserved GGQ motif.</text>
</comment>
<dbReference type="InterPro" id="IPR002052">
    <property type="entry name" value="DNA_methylase_N6_adenine_CS"/>
</dbReference>
<dbReference type="PROSITE" id="PS00092">
    <property type="entry name" value="N6_MTASE"/>
    <property type="match status" value="1"/>
</dbReference>
<dbReference type="NCBIfam" id="TIGR00536">
    <property type="entry name" value="hemK_fam"/>
    <property type="match status" value="1"/>
</dbReference>
<comment type="caution">
    <text evidence="8">The sequence shown here is derived from an EMBL/GenBank/DDBJ whole genome shotgun (WGS) entry which is preliminary data.</text>
</comment>
<name>A0A7C1VNG8_9GAMM</name>
<dbReference type="Pfam" id="PF13847">
    <property type="entry name" value="Methyltransf_31"/>
    <property type="match status" value="1"/>
</dbReference>
<evidence type="ECO:0000256" key="2">
    <source>
        <dbReference type="ARBA" id="ARBA00022679"/>
    </source>
</evidence>
<dbReference type="PANTHER" id="PTHR18895:SF74">
    <property type="entry name" value="MTRF1L RELEASE FACTOR GLUTAMINE METHYLTRANSFERASE"/>
    <property type="match status" value="1"/>
</dbReference>
<dbReference type="NCBIfam" id="TIGR03534">
    <property type="entry name" value="RF_mod_PrmC"/>
    <property type="match status" value="1"/>
</dbReference>
<dbReference type="InterPro" id="IPR029063">
    <property type="entry name" value="SAM-dependent_MTases_sf"/>
</dbReference>
<dbReference type="InterPro" id="IPR050320">
    <property type="entry name" value="N5-glutamine_MTase"/>
</dbReference>
<accession>A0A7C1VNG8</accession>
<evidence type="ECO:0000256" key="4">
    <source>
        <dbReference type="ARBA" id="ARBA00048391"/>
    </source>
</evidence>
<reference evidence="8" key="1">
    <citation type="journal article" date="2020" name="mSystems">
        <title>Genome- and Community-Level Interaction Insights into Carbon Utilization and Element Cycling Functions of Hydrothermarchaeota in Hydrothermal Sediment.</title>
        <authorList>
            <person name="Zhou Z."/>
            <person name="Liu Y."/>
            <person name="Xu W."/>
            <person name="Pan J."/>
            <person name="Luo Z.H."/>
            <person name="Li M."/>
        </authorList>
    </citation>
    <scope>NUCLEOTIDE SEQUENCE [LARGE SCALE GENOMIC DNA]</scope>
    <source>
        <strain evidence="8">HyVt-380</strain>
    </source>
</reference>
<keyword evidence="1 5" id="KW-0489">Methyltransferase</keyword>
<dbReference type="HAMAP" id="MF_02126">
    <property type="entry name" value="RF_methyltr_PrmC"/>
    <property type="match status" value="1"/>
</dbReference>
<feature type="binding site" evidence="5">
    <location>
        <position position="168"/>
    </location>
    <ligand>
        <name>S-adenosyl-L-methionine</name>
        <dbReference type="ChEBI" id="CHEBI:59789"/>
    </ligand>
</feature>
<dbReference type="Proteomes" id="UP000886384">
    <property type="component" value="Unassembled WGS sequence"/>
</dbReference>